<proteinExistence type="predicted"/>
<name>A0A518BNZ2_9BACT</name>
<evidence type="ECO:0000313" key="3">
    <source>
        <dbReference type="Proteomes" id="UP000316921"/>
    </source>
</evidence>
<dbReference type="Proteomes" id="UP000316921">
    <property type="component" value="Chromosome"/>
</dbReference>
<dbReference type="RefSeq" id="WP_145067916.1">
    <property type="nucleotide sequence ID" value="NZ_CP036287.1"/>
</dbReference>
<evidence type="ECO:0000256" key="1">
    <source>
        <dbReference type="SAM" id="SignalP"/>
    </source>
</evidence>
<dbReference type="Gene3D" id="2.60.120.380">
    <property type="match status" value="1"/>
</dbReference>
<accession>A0A518BNZ2</accession>
<protein>
    <submittedName>
        <fullName evidence="2">Uncharacterized protein</fullName>
    </submittedName>
</protein>
<evidence type="ECO:0000313" key="2">
    <source>
        <dbReference type="EMBL" id="QDU68691.1"/>
    </source>
</evidence>
<organism evidence="2 3">
    <name type="scientific">Engelhardtia mirabilis</name>
    <dbReference type="NCBI Taxonomy" id="2528011"/>
    <lineage>
        <taxon>Bacteria</taxon>
        <taxon>Pseudomonadati</taxon>
        <taxon>Planctomycetota</taxon>
        <taxon>Planctomycetia</taxon>
        <taxon>Planctomycetia incertae sedis</taxon>
        <taxon>Engelhardtia</taxon>
    </lineage>
</organism>
<keyword evidence="1" id="KW-0732">Signal</keyword>
<reference evidence="2 3" key="1">
    <citation type="submission" date="2019-02" db="EMBL/GenBank/DDBJ databases">
        <title>Deep-cultivation of Planctomycetes and their phenomic and genomic characterization uncovers novel biology.</title>
        <authorList>
            <person name="Wiegand S."/>
            <person name="Jogler M."/>
            <person name="Boedeker C."/>
            <person name="Pinto D."/>
            <person name="Vollmers J."/>
            <person name="Rivas-Marin E."/>
            <person name="Kohn T."/>
            <person name="Peeters S.H."/>
            <person name="Heuer A."/>
            <person name="Rast P."/>
            <person name="Oberbeckmann S."/>
            <person name="Bunk B."/>
            <person name="Jeske O."/>
            <person name="Meyerdierks A."/>
            <person name="Storesund J.E."/>
            <person name="Kallscheuer N."/>
            <person name="Luecker S."/>
            <person name="Lage O.M."/>
            <person name="Pohl T."/>
            <person name="Merkel B.J."/>
            <person name="Hornburger P."/>
            <person name="Mueller R.-W."/>
            <person name="Bruemmer F."/>
            <person name="Labrenz M."/>
            <person name="Spormann A.M."/>
            <person name="Op den Camp H."/>
            <person name="Overmann J."/>
            <person name="Amann R."/>
            <person name="Jetten M.S.M."/>
            <person name="Mascher T."/>
            <person name="Medema M.H."/>
            <person name="Devos D.P."/>
            <person name="Kaster A.-K."/>
            <person name="Ovreas L."/>
            <person name="Rohde M."/>
            <person name="Galperin M.Y."/>
            <person name="Jogler C."/>
        </authorList>
    </citation>
    <scope>NUCLEOTIDE SEQUENCE [LARGE SCALE GENOMIC DNA]</scope>
    <source>
        <strain evidence="2 3">Pla133</strain>
    </source>
</reference>
<feature type="signal peptide" evidence="1">
    <location>
        <begin position="1"/>
        <end position="26"/>
    </location>
</feature>
<feature type="chain" id="PRO_5022209464" evidence="1">
    <location>
        <begin position="27"/>
        <end position="695"/>
    </location>
</feature>
<dbReference type="AlphaFoldDB" id="A0A518BNZ2"/>
<dbReference type="KEGG" id="pbap:Pla133_37940"/>
<dbReference type="EMBL" id="CP036287">
    <property type="protein sequence ID" value="QDU68691.1"/>
    <property type="molecule type" value="Genomic_DNA"/>
</dbReference>
<keyword evidence="3" id="KW-1185">Reference proteome</keyword>
<sequence precursor="true">MIALARLRLAWAALALLAALVAPAQADLVISGSARYVDREFSFDSGFTGVEPELPVRFATVRVIEAASGAILAVSATDASGDFSIPIVGSGQMDVIVRVVARSEAFGAAVRVTNVANQVYSMATPTFAGWDLSTDLDIGTLVSPKVFAAGRFGNPFNLLDQFVVGVGAAQAIGAPSIPQDLQMTWPAGPVSFSSGTESSIAADDGYDDLVALHELAHLLYHLFVDEDQQGGSHSFGESDQDPRLSFTEGWATAFAALARDLAGFDDSGFYLDASGTGATGPASIQLRLRLEDGSPFIGSTEGEANEGAVACTLWDLVDGAETRGPVPGGDDDPVDGSFEFEGGLDGAQLLWRALEGTVAAAQDATVLDLWHGLFAPSDPGHGAELVEVVTAWKLGFAADAAEPDDGLAAARLLDVGGGWSVTRTLYRPPPGAYAPGDGDGDFHRFTLSQGQGFEVSTRYPGGNPDAGTFVDPLLRVRRPDGSLFGQDDDSGVGRNALVAGIADADGEWYAEVSTQHPFRRAGSYEVRVDLAGSDCNGNGIPDEQDVLAGTSLDLDGDGGPDECQPLSADLGSLPLLFGGTQTLSLDAGAAHAGQLYWILGSTTGTRPGIAVDGVLLPLNVDAYTGFTLANPGFAPLIGGLGSLDAEGKGTAQFALPSGVSLSLVGTVVNHAFFVVGGSQSLVFASNPIPITFTLF</sequence>
<gene>
    <name evidence="2" type="ORF">Pla133_37940</name>
</gene>